<dbReference type="EMBL" id="MCGT01000019">
    <property type="protein sequence ID" value="ORX52046.1"/>
    <property type="molecule type" value="Genomic_DNA"/>
</dbReference>
<reference evidence="10 11" key="1">
    <citation type="submission" date="2016-07" db="EMBL/GenBank/DDBJ databases">
        <title>Pervasive Adenine N6-methylation of Active Genes in Fungi.</title>
        <authorList>
            <consortium name="DOE Joint Genome Institute"/>
            <person name="Mondo S.J."/>
            <person name="Dannebaum R.O."/>
            <person name="Kuo R.C."/>
            <person name="Labutti K."/>
            <person name="Haridas S."/>
            <person name="Kuo A."/>
            <person name="Salamov A."/>
            <person name="Ahrendt S.R."/>
            <person name="Lipzen A."/>
            <person name="Sullivan W."/>
            <person name="Andreopoulos W.B."/>
            <person name="Clum A."/>
            <person name="Lindquist E."/>
            <person name="Daum C."/>
            <person name="Ramamoorthy G.K."/>
            <person name="Gryganskyi A."/>
            <person name="Culley D."/>
            <person name="Magnuson J.K."/>
            <person name="James T.Y."/>
            <person name="O'Malley M.A."/>
            <person name="Stajich J.E."/>
            <person name="Spatafora J.W."/>
            <person name="Visel A."/>
            <person name="Grigoriev I.V."/>
        </authorList>
    </citation>
    <scope>NUCLEOTIDE SEQUENCE [LARGE SCALE GENOMIC DNA]</scope>
    <source>
        <strain evidence="10 11">NRRL 3301</strain>
    </source>
</reference>
<dbReference type="Proteomes" id="UP000242146">
    <property type="component" value="Unassembled WGS sequence"/>
</dbReference>
<evidence type="ECO:0000256" key="8">
    <source>
        <dbReference type="SAM" id="MobiDB-lite"/>
    </source>
</evidence>
<keyword evidence="3 6" id="KW-0547">Nucleotide-binding</keyword>
<keyword evidence="4 10" id="KW-0418">Kinase</keyword>
<dbReference type="Pfam" id="PF00069">
    <property type="entry name" value="Pkinase"/>
    <property type="match status" value="1"/>
</dbReference>
<dbReference type="CDD" id="cd06627">
    <property type="entry name" value="STKc_Cdc7_like"/>
    <property type="match status" value="1"/>
</dbReference>
<dbReference type="InterPro" id="IPR000719">
    <property type="entry name" value="Prot_kinase_dom"/>
</dbReference>
<evidence type="ECO:0000256" key="6">
    <source>
        <dbReference type="PROSITE-ProRule" id="PRU10141"/>
    </source>
</evidence>
<dbReference type="SUPFAM" id="SSF56112">
    <property type="entry name" value="Protein kinase-like (PK-like)"/>
    <property type="match status" value="1"/>
</dbReference>
<dbReference type="OrthoDB" id="8693905at2759"/>
<keyword evidence="11" id="KW-1185">Reference proteome</keyword>
<feature type="region of interest" description="Disordered" evidence="8">
    <location>
        <begin position="305"/>
        <end position="352"/>
    </location>
</feature>
<evidence type="ECO:0000313" key="10">
    <source>
        <dbReference type="EMBL" id="ORX52046.1"/>
    </source>
</evidence>
<dbReference type="InterPro" id="IPR017441">
    <property type="entry name" value="Protein_kinase_ATP_BS"/>
</dbReference>
<gene>
    <name evidence="10" type="ORF">DM01DRAFT_1289294</name>
</gene>
<sequence length="352" mass="39144">MKRPGHAKRPTQFVSQCLHPPCHSPGFFFFFPCQLLGDCIGSGQFGSVYRALDMSTGEIVAVKRIVVEDGKLEQEMMKEVDILRGMSCPFIVRYIGFVQDDTYMNIVLEYVENGSLQSTVKAFGKLPEKLVAAYTFKILKGLAYLHEHDVVHCDLKAANILTTKTGDIKLTDFGVSMNLKIKKQSQSQGTPVGTPNWMAPEVIEMKGACTKSDIWSLACTVIELLTGKPPYANLIAMSVLYHIVEDDMPPLPSNISNPLDAFLRRCFQKDPNQRPTAEALLSDPWLASHAAGEILPRIAQPLQNNLNGIQPPPSPTLSSLTIATSTNNTVRKKKKKMKKKRERKRKGEAVNR</sequence>
<dbReference type="Gene3D" id="1.10.510.10">
    <property type="entry name" value="Transferase(Phosphotransferase) domain 1"/>
    <property type="match status" value="1"/>
</dbReference>
<feature type="domain" description="Protein kinase" evidence="9">
    <location>
        <begin position="34"/>
        <end position="286"/>
    </location>
</feature>
<dbReference type="AlphaFoldDB" id="A0A1X2GFS0"/>
<keyword evidence="1 7" id="KW-0723">Serine/threonine-protein kinase</keyword>
<dbReference type="InterPro" id="IPR008271">
    <property type="entry name" value="Ser/Thr_kinase_AS"/>
</dbReference>
<evidence type="ECO:0000313" key="11">
    <source>
        <dbReference type="Proteomes" id="UP000242146"/>
    </source>
</evidence>
<dbReference type="STRING" id="101127.A0A1X2GFS0"/>
<evidence type="ECO:0000256" key="7">
    <source>
        <dbReference type="RuleBase" id="RU000304"/>
    </source>
</evidence>
<evidence type="ECO:0000256" key="4">
    <source>
        <dbReference type="ARBA" id="ARBA00022777"/>
    </source>
</evidence>
<dbReference type="PRINTS" id="PR00109">
    <property type="entry name" value="TYRKINASE"/>
</dbReference>
<keyword evidence="2" id="KW-0808">Transferase</keyword>
<dbReference type="PANTHER" id="PTHR48016:SF4">
    <property type="entry name" value="PROTEIN KINASE DOMAIN-CONTAINING PROTEIN"/>
    <property type="match status" value="1"/>
</dbReference>
<feature type="compositionally biased region" description="Basic residues" evidence="8">
    <location>
        <begin position="330"/>
        <end position="344"/>
    </location>
</feature>
<dbReference type="SMART" id="SM00220">
    <property type="entry name" value="S_TKc"/>
    <property type="match status" value="1"/>
</dbReference>
<comment type="caution">
    <text evidence="10">The sequence shown here is derived from an EMBL/GenBank/DDBJ whole genome shotgun (WGS) entry which is preliminary data.</text>
</comment>
<evidence type="ECO:0000256" key="3">
    <source>
        <dbReference type="ARBA" id="ARBA00022741"/>
    </source>
</evidence>
<feature type="binding site" evidence="6">
    <location>
        <position position="63"/>
    </location>
    <ligand>
        <name>ATP</name>
        <dbReference type="ChEBI" id="CHEBI:30616"/>
    </ligand>
</feature>
<dbReference type="PROSITE" id="PS00108">
    <property type="entry name" value="PROTEIN_KINASE_ST"/>
    <property type="match status" value="1"/>
</dbReference>
<evidence type="ECO:0000256" key="5">
    <source>
        <dbReference type="ARBA" id="ARBA00022840"/>
    </source>
</evidence>
<evidence type="ECO:0000259" key="9">
    <source>
        <dbReference type="PROSITE" id="PS50011"/>
    </source>
</evidence>
<keyword evidence="5 6" id="KW-0067">ATP-binding</keyword>
<dbReference type="GO" id="GO:0005737">
    <property type="term" value="C:cytoplasm"/>
    <property type="evidence" value="ECO:0007669"/>
    <property type="project" value="TreeGrafter"/>
</dbReference>
<dbReference type="GO" id="GO:0004709">
    <property type="term" value="F:MAP kinase kinase kinase activity"/>
    <property type="evidence" value="ECO:0007669"/>
    <property type="project" value="TreeGrafter"/>
</dbReference>
<organism evidence="10 11">
    <name type="scientific">Hesseltinella vesiculosa</name>
    <dbReference type="NCBI Taxonomy" id="101127"/>
    <lineage>
        <taxon>Eukaryota</taxon>
        <taxon>Fungi</taxon>
        <taxon>Fungi incertae sedis</taxon>
        <taxon>Mucoromycota</taxon>
        <taxon>Mucoromycotina</taxon>
        <taxon>Mucoromycetes</taxon>
        <taxon>Mucorales</taxon>
        <taxon>Cunninghamellaceae</taxon>
        <taxon>Hesseltinella</taxon>
    </lineage>
</organism>
<dbReference type="InterPro" id="IPR011009">
    <property type="entry name" value="Kinase-like_dom_sf"/>
</dbReference>
<evidence type="ECO:0000256" key="2">
    <source>
        <dbReference type="ARBA" id="ARBA00022679"/>
    </source>
</evidence>
<protein>
    <submittedName>
        <fullName evidence="10">Pkinase-domain-containing protein</fullName>
    </submittedName>
</protein>
<proteinExistence type="inferred from homology"/>
<dbReference type="GO" id="GO:0005524">
    <property type="term" value="F:ATP binding"/>
    <property type="evidence" value="ECO:0007669"/>
    <property type="project" value="UniProtKB-UniRule"/>
</dbReference>
<dbReference type="PROSITE" id="PS50011">
    <property type="entry name" value="PROTEIN_KINASE_DOM"/>
    <property type="match status" value="1"/>
</dbReference>
<dbReference type="PROSITE" id="PS00107">
    <property type="entry name" value="PROTEIN_KINASE_ATP"/>
    <property type="match status" value="1"/>
</dbReference>
<comment type="similarity">
    <text evidence="7">Belongs to the protein kinase superfamily.</text>
</comment>
<accession>A0A1X2GFS0</accession>
<dbReference type="InterPro" id="IPR050538">
    <property type="entry name" value="MAP_kinase_kinase_kinase"/>
</dbReference>
<feature type="compositionally biased region" description="Low complexity" evidence="8">
    <location>
        <begin position="316"/>
        <end position="326"/>
    </location>
</feature>
<dbReference type="PANTHER" id="PTHR48016">
    <property type="entry name" value="MAP KINASE KINASE KINASE SSK2-RELATED-RELATED"/>
    <property type="match status" value="1"/>
</dbReference>
<evidence type="ECO:0000256" key="1">
    <source>
        <dbReference type="ARBA" id="ARBA00022527"/>
    </source>
</evidence>
<name>A0A1X2GFS0_9FUNG</name>
<dbReference type="InterPro" id="IPR001245">
    <property type="entry name" value="Ser-Thr/Tyr_kinase_cat_dom"/>
</dbReference>